<sequence>MSFLLDGFITEFFALTSTSQHPFSATSGGSVNSTLSTNSKSIHGIEGLSDENVWYAPAVQSMVAMLILSTIPRIISTIYGWIHPGIYNYIVEKLYVSVIINQDESIYFQIGQYVAEQEELARSKKLRHVQGIAKDNESSRYPRNYFDEEQSTPTPQISLLPRTGSLQIVWHNGQKIWVRREIRKVENGESLGNGLKGLNLDLSSLLQRSQECFNIRSIIQDWLDSIYSRDYNKLTVYQCMRIHYGDYGWKRISNKEMRRYGSVVLRENQKEEILGDVQKFLGSSKKYAMRGIPYRHAVILHGPPGTGKTSFIKGLAEKLKLNIAYISLVASLDDDGFLSMLTRVPANSVIVMEDFDRSHITKDAQESERNGGSGLSGIPRITEAGLLNALDGINTPEGSLIFLTCNNLDKIGRAVKRPGRVDQIYYLTYADNYQIREMFWRFFGKGKQTTDPEARKDNPELQKIANVFLSHIQSLNQNLTTATLQKFFLEYEKEKEIEYWKQKKEQGISKDSSSGSVSINTKDLKENDEKKQHVDHNEQEKEKKEEEEDEYKSIEIDLNLLMDKDYVINLFEKIQMETGVEEKMMEEIAKRKAKEQKKKGKEQRKKEKEEEKDDTEDTEEDTEEDTAVKSDVADTNDVGAPSPPASPLPNGVTSL</sequence>
<keyword evidence="9" id="KW-0496">Mitochondrion</keyword>
<comment type="caution">
    <text evidence="14">The sequence shown here is derived from an EMBL/GenBank/DDBJ whole genome shotgun (WGS) entry which is preliminary data.</text>
</comment>
<dbReference type="AlphaFoldDB" id="A0A8H7SAG8"/>
<dbReference type="Pfam" id="PF08740">
    <property type="entry name" value="BCS1_N"/>
    <property type="match status" value="1"/>
</dbReference>
<dbReference type="InterPro" id="IPR003959">
    <property type="entry name" value="ATPase_AAA_core"/>
</dbReference>
<dbReference type="Proteomes" id="UP000646827">
    <property type="component" value="Unassembled WGS sequence"/>
</dbReference>
<dbReference type="OrthoDB" id="10042665at2759"/>
<evidence type="ECO:0000256" key="8">
    <source>
        <dbReference type="ARBA" id="ARBA00022989"/>
    </source>
</evidence>
<evidence type="ECO:0000256" key="3">
    <source>
        <dbReference type="ARBA" id="ARBA00022692"/>
    </source>
</evidence>
<keyword evidence="8" id="KW-1133">Transmembrane helix</keyword>
<feature type="region of interest" description="Disordered" evidence="12">
    <location>
        <begin position="503"/>
        <end position="551"/>
    </location>
</feature>
<keyword evidence="3" id="KW-0812">Transmembrane</keyword>
<comment type="similarity">
    <text evidence="2">Belongs to the AAA ATPase family. BCS1 subfamily.</text>
</comment>
<evidence type="ECO:0000313" key="15">
    <source>
        <dbReference type="Proteomes" id="UP000646827"/>
    </source>
</evidence>
<evidence type="ECO:0000313" key="14">
    <source>
        <dbReference type="EMBL" id="KAG2225611.1"/>
    </source>
</evidence>
<proteinExistence type="inferred from homology"/>
<dbReference type="Pfam" id="PF25426">
    <property type="entry name" value="AAA_lid_BCS1"/>
    <property type="match status" value="1"/>
</dbReference>
<evidence type="ECO:0000256" key="9">
    <source>
        <dbReference type="ARBA" id="ARBA00023128"/>
    </source>
</evidence>
<dbReference type="SUPFAM" id="SSF52540">
    <property type="entry name" value="P-loop containing nucleoside triphosphate hydrolases"/>
    <property type="match status" value="1"/>
</dbReference>
<feature type="compositionally biased region" description="Basic and acidic residues" evidence="12">
    <location>
        <begin position="522"/>
        <end position="544"/>
    </location>
</feature>
<dbReference type="PANTHER" id="PTHR23070">
    <property type="entry name" value="BCS1 AAA-TYPE ATPASE"/>
    <property type="match status" value="1"/>
</dbReference>
<name>A0A8H7SAG8_9FUNG</name>
<feature type="region of interest" description="Disordered" evidence="12">
    <location>
        <begin position="589"/>
        <end position="655"/>
    </location>
</feature>
<evidence type="ECO:0000256" key="11">
    <source>
        <dbReference type="ARBA" id="ARBA00048778"/>
    </source>
</evidence>
<protein>
    <recommendedName>
        <fullName evidence="13">AAA+ ATPase domain-containing protein</fullName>
    </recommendedName>
</protein>
<keyword evidence="7" id="KW-0067">ATP-binding</keyword>
<evidence type="ECO:0000256" key="12">
    <source>
        <dbReference type="SAM" id="MobiDB-lite"/>
    </source>
</evidence>
<keyword evidence="10" id="KW-0472">Membrane</keyword>
<keyword evidence="5" id="KW-0999">Mitochondrion inner membrane</keyword>
<dbReference type="InterPro" id="IPR003593">
    <property type="entry name" value="AAA+_ATPase"/>
</dbReference>
<evidence type="ECO:0000256" key="6">
    <source>
        <dbReference type="ARBA" id="ARBA00022801"/>
    </source>
</evidence>
<gene>
    <name evidence="14" type="ORF">INT45_013722</name>
</gene>
<evidence type="ECO:0000256" key="1">
    <source>
        <dbReference type="ARBA" id="ARBA00004434"/>
    </source>
</evidence>
<feature type="compositionally biased region" description="Low complexity" evidence="12">
    <location>
        <begin position="509"/>
        <end position="518"/>
    </location>
</feature>
<keyword evidence="15" id="KW-1185">Reference proteome</keyword>
<comment type="subcellular location">
    <subcellularLocation>
        <location evidence="1">Mitochondrion inner membrane</location>
        <topology evidence="1">Single-pass membrane protein</topology>
    </subcellularLocation>
</comment>
<dbReference type="Pfam" id="PF00004">
    <property type="entry name" value="AAA"/>
    <property type="match status" value="1"/>
</dbReference>
<feature type="compositionally biased region" description="Basic residues" evidence="12">
    <location>
        <begin position="591"/>
        <end position="603"/>
    </location>
</feature>
<dbReference type="GO" id="GO:0005743">
    <property type="term" value="C:mitochondrial inner membrane"/>
    <property type="evidence" value="ECO:0007669"/>
    <property type="project" value="UniProtKB-SubCell"/>
</dbReference>
<dbReference type="Gene3D" id="3.40.50.300">
    <property type="entry name" value="P-loop containing nucleotide triphosphate hydrolases"/>
    <property type="match status" value="1"/>
</dbReference>
<evidence type="ECO:0000256" key="10">
    <source>
        <dbReference type="ARBA" id="ARBA00023136"/>
    </source>
</evidence>
<evidence type="ECO:0000256" key="2">
    <source>
        <dbReference type="ARBA" id="ARBA00007448"/>
    </source>
</evidence>
<comment type="catalytic activity">
    <reaction evidence="11">
        <text>ATP + H2O = ADP + phosphate + H(+)</text>
        <dbReference type="Rhea" id="RHEA:13065"/>
        <dbReference type="ChEBI" id="CHEBI:15377"/>
        <dbReference type="ChEBI" id="CHEBI:15378"/>
        <dbReference type="ChEBI" id="CHEBI:30616"/>
        <dbReference type="ChEBI" id="CHEBI:43474"/>
        <dbReference type="ChEBI" id="CHEBI:456216"/>
    </reaction>
    <physiologicalReaction direction="left-to-right" evidence="11">
        <dbReference type="Rhea" id="RHEA:13066"/>
    </physiologicalReaction>
</comment>
<dbReference type="InterPro" id="IPR050747">
    <property type="entry name" value="Mitochondrial_chaperone_BCS1"/>
</dbReference>
<dbReference type="InterPro" id="IPR027417">
    <property type="entry name" value="P-loop_NTPase"/>
</dbReference>
<accession>A0A8H7SAG8</accession>
<reference evidence="14 15" key="1">
    <citation type="submission" date="2020-12" db="EMBL/GenBank/DDBJ databases">
        <title>Metabolic potential, ecology and presence of endohyphal bacteria is reflected in genomic diversity of Mucoromycotina.</title>
        <authorList>
            <person name="Muszewska A."/>
            <person name="Okrasinska A."/>
            <person name="Steczkiewicz K."/>
            <person name="Drgas O."/>
            <person name="Orlowska M."/>
            <person name="Perlinska-Lenart U."/>
            <person name="Aleksandrzak-Piekarczyk T."/>
            <person name="Szatraj K."/>
            <person name="Zielenkiewicz U."/>
            <person name="Pilsyk S."/>
            <person name="Malc E."/>
            <person name="Mieczkowski P."/>
            <person name="Kruszewska J.S."/>
            <person name="Biernat P."/>
            <person name="Pawlowska J."/>
        </authorList>
    </citation>
    <scope>NUCLEOTIDE SEQUENCE [LARGE SCALE GENOMIC DNA]</scope>
    <source>
        <strain evidence="14 15">CBS 142.35</strain>
    </source>
</reference>
<dbReference type="EMBL" id="JAEPRB010000026">
    <property type="protein sequence ID" value="KAG2225611.1"/>
    <property type="molecule type" value="Genomic_DNA"/>
</dbReference>
<feature type="compositionally biased region" description="Acidic residues" evidence="12">
    <location>
        <begin position="610"/>
        <end position="625"/>
    </location>
</feature>
<dbReference type="GO" id="GO:0005524">
    <property type="term" value="F:ATP binding"/>
    <property type="evidence" value="ECO:0007669"/>
    <property type="project" value="UniProtKB-KW"/>
</dbReference>
<keyword evidence="4" id="KW-0547">Nucleotide-binding</keyword>
<dbReference type="GO" id="GO:0016887">
    <property type="term" value="F:ATP hydrolysis activity"/>
    <property type="evidence" value="ECO:0007669"/>
    <property type="project" value="InterPro"/>
</dbReference>
<feature type="domain" description="AAA+ ATPase" evidence="13">
    <location>
        <begin position="294"/>
        <end position="431"/>
    </location>
</feature>
<keyword evidence="6" id="KW-0378">Hydrolase</keyword>
<evidence type="ECO:0000259" key="13">
    <source>
        <dbReference type="SMART" id="SM00382"/>
    </source>
</evidence>
<evidence type="ECO:0000256" key="7">
    <source>
        <dbReference type="ARBA" id="ARBA00022840"/>
    </source>
</evidence>
<organism evidence="14 15">
    <name type="scientific">Circinella minor</name>
    <dbReference type="NCBI Taxonomy" id="1195481"/>
    <lineage>
        <taxon>Eukaryota</taxon>
        <taxon>Fungi</taxon>
        <taxon>Fungi incertae sedis</taxon>
        <taxon>Mucoromycota</taxon>
        <taxon>Mucoromycotina</taxon>
        <taxon>Mucoromycetes</taxon>
        <taxon>Mucorales</taxon>
        <taxon>Lichtheimiaceae</taxon>
        <taxon>Circinella</taxon>
    </lineage>
</organism>
<dbReference type="InterPro" id="IPR057495">
    <property type="entry name" value="AAA_lid_BCS1"/>
</dbReference>
<dbReference type="InterPro" id="IPR014851">
    <property type="entry name" value="BCS1_N"/>
</dbReference>
<dbReference type="SMART" id="SM00382">
    <property type="entry name" value="AAA"/>
    <property type="match status" value="1"/>
</dbReference>
<evidence type="ECO:0000256" key="4">
    <source>
        <dbReference type="ARBA" id="ARBA00022741"/>
    </source>
</evidence>
<evidence type="ECO:0000256" key="5">
    <source>
        <dbReference type="ARBA" id="ARBA00022792"/>
    </source>
</evidence>